<proteinExistence type="predicted"/>
<organism evidence="1 2">
    <name type="scientific">Rhodophyticola porphyridii</name>
    <dbReference type="NCBI Taxonomy" id="1852017"/>
    <lineage>
        <taxon>Bacteria</taxon>
        <taxon>Pseudomonadati</taxon>
        <taxon>Pseudomonadota</taxon>
        <taxon>Alphaproteobacteria</taxon>
        <taxon>Rhodobacterales</taxon>
        <taxon>Roseobacteraceae</taxon>
        <taxon>Rhodophyticola</taxon>
    </lineage>
</organism>
<dbReference type="GO" id="GO:0032259">
    <property type="term" value="P:methylation"/>
    <property type="evidence" value="ECO:0007669"/>
    <property type="project" value="UniProtKB-KW"/>
</dbReference>
<accession>A0A3L9Y4S5</accession>
<name>A0A3L9Y4S5_9RHOB</name>
<dbReference type="Pfam" id="PF13578">
    <property type="entry name" value="Methyltransf_24"/>
    <property type="match status" value="1"/>
</dbReference>
<gene>
    <name evidence="1" type="ORF">D9R08_09530</name>
</gene>
<dbReference type="InterPro" id="IPR029063">
    <property type="entry name" value="SAM-dependent_MTases_sf"/>
</dbReference>
<dbReference type="SUPFAM" id="SSF53335">
    <property type="entry name" value="S-adenosyl-L-methionine-dependent methyltransferases"/>
    <property type="match status" value="1"/>
</dbReference>
<dbReference type="Proteomes" id="UP000281343">
    <property type="component" value="Unassembled WGS sequence"/>
</dbReference>
<protein>
    <submittedName>
        <fullName evidence="1">Class I SAM-dependent methyltransferase</fullName>
    </submittedName>
</protein>
<keyword evidence="2" id="KW-1185">Reference proteome</keyword>
<dbReference type="OrthoDB" id="5764702at2"/>
<dbReference type="RefSeq" id="WP_121897818.1">
    <property type="nucleotide sequence ID" value="NZ_RCNT01000004.1"/>
</dbReference>
<keyword evidence="1" id="KW-0489">Methyltransferase</keyword>
<dbReference type="AlphaFoldDB" id="A0A3L9Y4S5"/>
<comment type="caution">
    <text evidence="1">The sequence shown here is derived from an EMBL/GenBank/DDBJ whole genome shotgun (WGS) entry which is preliminary data.</text>
</comment>
<dbReference type="EMBL" id="RCNT01000004">
    <property type="protein sequence ID" value="RMA42338.1"/>
    <property type="molecule type" value="Genomic_DNA"/>
</dbReference>
<dbReference type="Gene3D" id="3.40.50.150">
    <property type="entry name" value="Vaccinia Virus protein VP39"/>
    <property type="match status" value="1"/>
</dbReference>
<dbReference type="GO" id="GO:0008168">
    <property type="term" value="F:methyltransferase activity"/>
    <property type="evidence" value="ECO:0007669"/>
    <property type="project" value="UniProtKB-KW"/>
</dbReference>
<reference evidence="1 2" key="1">
    <citation type="submission" date="2018-10" db="EMBL/GenBank/DDBJ databases">
        <authorList>
            <person name="Jung H.S."/>
            <person name="Jeon C.O."/>
        </authorList>
    </citation>
    <scope>NUCLEOTIDE SEQUENCE [LARGE SCALE GENOMIC DNA]</scope>
    <source>
        <strain evidence="1 2">MA-7-27</strain>
    </source>
</reference>
<sequence length="204" mass="23007">MKTADERRAIKNAMPRIHLHSVHTRNCRLLPDRYHLLDAMPKAATVAEIGVAFGDYSQEILERCAPKKLFLVDAWASDRYSDGLSAIQNKFASQIERSIVEVRQGLSTEVLKKFAPNSIDWAYIDTNHSYQTTIEELRLCASCLVSDGRIAGHDFCTGNVVSAIPYGVVESVMQFCLEDSWEFEYLTLDPSAHFSFCIKPISEN</sequence>
<evidence type="ECO:0000313" key="2">
    <source>
        <dbReference type="Proteomes" id="UP000281343"/>
    </source>
</evidence>
<keyword evidence="1" id="KW-0808">Transferase</keyword>
<evidence type="ECO:0000313" key="1">
    <source>
        <dbReference type="EMBL" id="RMA42338.1"/>
    </source>
</evidence>